<feature type="domain" description="G-protein coupled receptors family 1 profile" evidence="13">
    <location>
        <begin position="58"/>
        <end position="301"/>
    </location>
</feature>
<comment type="caution">
    <text evidence="14">The sequence shown here is derived from an EMBL/GenBank/DDBJ whole genome shotgun (WGS) entry which is preliminary data.</text>
</comment>
<protein>
    <recommendedName>
        <fullName evidence="13">G-protein coupled receptors family 1 profile domain-containing protein</fullName>
    </recommendedName>
</protein>
<evidence type="ECO:0000256" key="5">
    <source>
        <dbReference type="ARBA" id="ARBA00023040"/>
    </source>
</evidence>
<evidence type="ECO:0000256" key="2">
    <source>
        <dbReference type="ARBA" id="ARBA00022475"/>
    </source>
</evidence>
<dbReference type="FunFam" id="1.20.1070.10:FF:000034">
    <property type="entry name" value="G-protein coupled receptor 1"/>
    <property type="match status" value="1"/>
</dbReference>
<feature type="transmembrane region" description="Helical" evidence="12">
    <location>
        <begin position="207"/>
        <end position="229"/>
    </location>
</feature>
<evidence type="ECO:0000256" key="7">
    <source>
        <dbReference type="ARBA" id="ARBA00023157"/>
    </source>
</evidence>
<keyword evidence="15" id="KW-1185">Reference proteome</keyword>
<evidence type="ECO:0000256" key="9">
    <source>
        <dbReference type="ARBA" id="ARBA00023180"/>
    </source>
</evidence>
<evidence type="ECO:0000256" key="6">
    <source>
        <dbReference type="ARBA" id="ARBA00023136"/>
    </source>
</evidence>
<dbReference type="SUPFAM" id="SSF81321">
    <property type="entry name" value="Family A G protein-coupled receptor-like"/>
    <property type="match status" value="1"/>
</dbReference>
<dbReference type="GO" id="GO:0005886">
    <property type="term" value="C:plasma membrane"/>
    <property type="evidence" value="ECO:0007669"/>
    <property type="project" value="UniProtKB-SubCell"/>
</dbReference>
<dbReference type="GO" id="GO:0004875">
    <property type="term" value="F:complement receptor activity"/>
    <property type="evidence" value="ECO:0007669"/>
    <property type="project" value="TreeGrafter"/>
</dbReference>
<dbReference type="EMBL" id="DYDO01000011">
    <property type="protein sequence ID" value="DBA15849.1"/>
    <property type="molecule type" value="Genomic_DNA"/>
</dbReference>
<proteinExistence type="inferred from homology"/>
<dbReference type="Gene3D" id="1.20.1070.10">
    <property type="entry name" value="Rhodopsin 7-helix transmembrane proteins"/>
    <property type="match status" value="1"/>
</dbReference>
<dbReference type="GO" id="GO:0007204">
    <property type="term" value="P:positive regulation of cytosolic calcium ion concentration"/>
    <property type="evidence" value="ECO:0007669"/>
    <property type="project" value="TreeGrafter"/>
</dbReference>
<sequence>MYPMVNVTPAGTTYITTYISNSLNGTASPEEETNLVLSIFHKIIIVVQILVFLLGTTGNGLVIFFTSFRMKRTVNVVWYLNLAISDFIFTLFLLFRIVRLALNRWPFGWFMCKLDGAIVNINLHASLFLITVISIDRLICIKFPVWCRNHRTPRLAFIVVLVLWILAFVFSLPHAILKDLDEKNKFVVCKCTKSKILSQRFFIITRLIFGFIFPLIVIVSCYTLILLHIQRNYRTMSRKPLKMIAAVIIVYVICWAPYHVSSLLQLSFKYESKDFKDKVDVGKRFFKSLATVNSCINPVLYVFVGRDFKETFWNSIQSIFEKAFVEESE</sequence>
<dbReference type="PRINTS" id="PR00237">
    <property type="entry name" value="GPCRRHODOPSN"/>
</dbReference>
<feature type="transmembrane region" description="Helical" evidence="12">
    <location>
        <begin position="39"/>
        <end position="64"/>
    </location>
</feature>
<accession>A0AAV2ZNA6</accession>
<evidence type="ECO:0000313" key="14">
    <source>
        <dbReference type="EMBL" id="DBA15849.1"/>
    </source>
</evidence>
<keyword evidence="8" id="KW-0675">Receptor</keyword>
<evidence type="ECO:0000259" key="13">
    <source>
        <dbReference type="PROSITE" id="PS50262"/>
    </source>
</evidence>
<evidence type="ECO:0000256" key="10">
    <source>
        <dbReference type="ARBA" id="ARBA00023224"/>
    </source>
</evidence>
<dbReference type="PROSITE" id="PS50262">
    <property type="entry name" value="G_PROTEIN_RECEP_F1_2"/>
    <property type="match status" value="1"/>
</dbReference>
<evidence type="ECO:0000256" key="1">
    <source>
        <dbReference type="ARBA" id="ARBA00004651"/>
    </source>
</evidence>
<feature type="transmembrane region" description="Helical" evidence="12">
    <location>
        <begin position="76"/>
        <end position="97"/>
    </location>
</feature>
<keyword evidence="10" id="KW-0807">Transducer</keyword>
<dbReference type="PRINTS" id="PR00526">
    <property type="entry name" value="FMETLEUPHER"/>
</dbReference>
<evidence type="ECO:0000256" key="8">
    <source>
        <dbReference type="ARBA" id="ARBA00023170"/>
    </source>
</evidence>
<dbReference type="InterPro" id="IPR000276">
    <property type="entry name" value="GPCR_Rhodpsn"/>
</dbReference>
<keyword evidence="5" id="KW-0297">G-protein coupled receptor</keyword>
<evidence type="ECO:0000256" key="3">
    <source>
        <dbReference type="ARBA" id="ARBA00022692"/>
    </source>
</evidence>
<keyword evidence="4 12" id="KW-1133">Transmembrane helix</keyword>
<dbReference type="Proteomes" id="UP001181693">
    <property type="component" value="Unassembled WGS sequence"/>
</dbReference>
<dbReference type="GO" id="GO:0007200">
    <property type="term" value="P:phospholipase C-activating G protein-coupled receptor signaling pathway"/>
    <property type="evidence" value="ECO:0007669"/>
    <property type="project" value="TreeGrafter"/>
</dbReference>
<keyword evidence="7" id="KW-1015">Disulfide bond</keyword>
<comment type="similarity">
    <text evidence="11">Belongs to the chemokine-like receptor (CMKLR) family.</text>
</comment>
<comment type="subcellular location">
    <subcellularLocation>
        <location evidence="1">Cell membrane</location>
        <topology evidence="1">Multi-pass membrane protein</topology>
    </subcellularLocation>
</comment>
<dbReference type="InterPro" id="IPR017452">
    <property type="entry name" value="GPCR_Rhodpsn_7TM"/>
</dbReference>
<keyword evidence="2" id="KW-1003">Cell membrane</keyword>
<dbReference type="GO" id="GO:0004930">
    <property type="term" value="F:G protein-coupled receptor activity"/>
    <property type="evidence" value="ECO:0007669"/>
    <property type="project" value="UniProtKB-KW"/>
</dbReference>
<feature type="transmembrane region" description="Helical" evidence="12">
    <location>
        <begin position="155"/>
        <end position="176"/>
    </location>
</feature>
<feature type="transmembrane region" description="Helical" evidence="12">
    <location>
        <begin position="117"/>
        <end position="135"/>
    </location>
</feature>
<dbReference type="GO" id="GO:0006954">
    <property type="term" value="P:inflammatory response"/>
    <property type="evidence" value="ECO:0007669"/>
    <property type="project" value="TreeGrafter"/>
</dbReference>
<evidence type="ECO:0000256" key="12">
    <source>
        <dbReference type="SAM" id="Phobius"/>
    </source>
</evidence>
<reference evidence="14" key="1">
    <citation type="thesis" date="2020" institute="ProQuest LLC" country="789 East Eisenhower Parkway, Ann Arbor, MI, USA">
        <title>Comparative Genomics and Chromosome Evolution.</title>
        <authorList>
            <person name="Mudd A.B."/>
        </authorList>
    </citation>
    <scope>NUCLEOTIDE SEQUENCE</scope>
    <source>
        <strain evidence="14">1538</strain>
        <tissue evidence="14">Blood</tissue>
    </source>
</reference>
<gene>
    <name evidence="14" type="ORF">GDO54_003308</name>
</gene>
<organism evidence="14 15">
    <name type="scientific">Pyxicephalus adspersus</name>
    <name type="common">African bullfrog</name>
    <dbReference type="NCBI Taxonomy" id="30357"/>
    <lineage>
        <taxon>Eukaryota</taxon>
        <taxon>Metazoa</taxon>
        <taxon>Chordata</taxon>
        <taxon>Craniata</taxon>
        <taxon>Vertebrata</taxon>
        <taxon>Euteleostomi</taxon>
        <taxon>Amphibia</taxon>
        <taxon>Batrachia</taxon>
        <taxon>Anura</taxon>
        <taxon>Neobatrachia</taxon>
        <taxon>Ranoidea</taxon>
        <taxon>Pyxicephalidae</taxon>
        <taxon>Pyxicephalinae</taxon>
        <taxon>Pyxicephalus</taxon>
    </lineage>
</organism>
<name>A0AAV2ZNA6_PYXAD</name>
<evidence type="ECO:0000313" key="15">
    <source>
        <dbReference type="Proteomes" id="UP001181693"/>
    </source>
</evidence>
<dbReference type="Pfam" id="PF00001">
    <property type="entry name" value="7tm_1"/>
    <property type="match status" value="1"/>
</dbReference>
<dbReference type="InterPro" id="IPR000826">
    <property type="entry name" value="Formyl_rcpt-rel"/>
</dbReference>
<keyword evidence="3 12" id="KW-0812">Transmembrane</keyword>
<evidence type="ECO:0000256" key="4">
    <source>
        <dbReference type="ARBA" id="ARBA00022989"/>
    </source>
</evidence>
<dbReference type="PANTHER" id="PTHR24225">
    <property type="entry name" value="CHEMOTACTIC RECEPTOR"/>
    <property type="match status" value="1"/>
</dbReference>
<dbReference type="AlphaFoldDB" id="A0AAV2ZNA6"/>
<evidence type="ECO:0000256" key="11">
    <source>
        <dbReference type="ARBA" id="ARBA00025736"/>
    </source>
</evidence>
<feature type="transmembrane region" description="Helical" evidence="12">
    <location>
        <begin position="241"/>
        <end position="258"/>
    </location>
</feature>
<dbReference type="PANTHER" id="PTHR24225:SF0">
    <property type="entry name" value="N-FORMYL PEPTIDE RECEPTOR 2"/>
    <property type="match status" value="1"/>
</dbReference>
<keyword evidence="9" id="KW-0325">Glycoprotein</keyword>
<keyword evidence="6 12" id="KW-0472">Membrane</keyword>